<evidence type="ECO:0000256" key="2">
    <source>
        <dbReference type="ARBA" id="ARBA00008974"/>
    </source>
</evidence>
<dbReference type="InterPro" id="IPR001248">
    <property type="entry name" value="Pur-cyt_permease"/>
</dbReference>
<keyword evidence="3 8" id="KW-0813">Transport</keyword>
<dbReference type="Gene3D" id="1.10.4160.10">
    <property type="entry name" value="Hydantoin permease"/>
    <property type="match status" value="1"/>
</dbReference>
<feature type="transmembrane region" description="Helical" evidence="10">
    <location>
        <begin position="178"/>
        <end position="204"/>
    </location>
</feature>
<dbReference type="GO" id="GO:0022857">
    <property type="term" value="F:transmembrane transporter activity"/>
    <property type="evidence" value="ECO:0007669"/>
    <property type="project" value="InterPro"/>
</dbReference>
<feature type="transmembrane region" description="Helical" evidence="10">
    <location>
        <begin position="240"/>
        <end position="257"/>
    </location>
</feature>
<keyword evidence="12" id="KW-1185">Reference proteome</keyword>
<dbReference type="PANTHER" id="PTHR31806:SF7">
    <property type="entry name" value="TRANSPORTER, PUTATIVE (AFU_ORTHOLOGUE AFUA_2G04690)-RELATED"/>
    <property type="match status" value="1"/>
</dbReference>
<feature type="transmembrane region" description="Helical" evidence="10">
    <location>
        <begin position="134"/>
        <end position="157"/>
    </location>
</feature>
<feature type="compositionally biased region" description="Basic and acidic residues" evidence="9">
    <location>
        <begin position="1"/>
        <end position="10"/>
    </location>
</feature>
<protein>
    <submittedName>
        <fullName evidence="11">Related to purine-cytosine permease</fullName>
    </submittedName>
</protein>
<dbReference type="InterPro" id="IPR026030">
    <property type="entry name" value="Pur-cyt_permease_Fcy2/21/22"/>
</dbReference>
<organism evidence="11 12">
    <name type="scientific">Ramularia collo-cygni</name>
    <dbReference type="NCBI Taxonomy" id="112498"/>
    <lineage>
        <taxon>Eukaryota</taxon>
        <taxon>Fungi</taxon>
        <taxon>Dikarya</taxon>
        <taxon>Ascomycota</taxon>
        <taxon>Pezizomycotina</taxon>
        <taxon>Dothideomycetes</taxon>
        <taxon>Dothideomycetidae</taxon>
        <taxon>Mycosphaerellales</taxon>
        <taxon>Mycosphaerellaceae</taxon>
        <taxon>Ramularia</taxon>
    </lineage>
</organism>
<evidence type="ECO:0000256" key="9">
    <source>
        <dbReference type="SAM" id="MobiDB-lite"/>
    </source>
</evidence>
<comment type="subcellular location">
    <subcellularLocation>
        <location evidence="1">Membrane</location>
        <topology evidence="1">Multi-pass membrane protein</topology>
    </subcellularLocation>
</comment>
<evidence type="ECO:0000313" key="12">
    <source>
        <dbReference type="Proteomes" id="UP000225277"/>
    </source>
</evidence>
<comment type="similarity">
    <text evidence="2 8">Belongs to the purine-cytosine permease (2.A.39) family.</text>
</comment>
<dbReference type="GeneID" id="35602806"/>
<evidence type="ECO:0000256" key="7">
    <source>
        <dbReference type="ARBA" id="ARBA00023136"/>
    </source>
</evidence>
<keyword evidence="4" id="KW-0597">Phosphoprotein</keyword>
<dbReference type="Proteomes" id="UP000225277">
    <property type="component" value="Unassembled WGS sequence"/>
</dbReference>
<keyword evidence="7 8" id="KW-0472">Membrane</keyword>
<dbReference type="EMBL" id="FJUY01000012">
    <property type="protein sequence ID" value="CZT21827.1"/>
    <property type="molecule type" value="Genomic_DNA"/>
</dbReference>
<evidence type="ECO:0000256" key="6">
    <source>
        <dbReference type="ARBA" id="ARBA00022989"/>
    </source>
</evidence>
<evidence type="ECO:0000256" key="5">
    <source>
        <dbReference type="ARBA" id="ARBA00022692"/>
    </source>
</evidence>
<dbReference type="Pfam" id="PF02133">
    <property type="entry name" value="Transp_cyt_pur"/>
    <property type="match status" value="1"/>
</dbReference>
<dbReference type="GO" id="GO:0000329">
    <property type="term" value="C:fungal-type vacuole membrane"/>
    <property type="evidence" value="ECO:0007669"/>
    <property type="project" value="TreeGrafter"/>
</dbReference>
<dbReference type="GO" id="GO:0005886">
    <property type="term" value="C:plasma membrane"/>
    <property type="evidence" value="ECO:0007669"/>
    <property type="project" value="TreeGrafter"/>
</dbReference>
<feature type="transmembrane region" description="Helical" evidence="10">
    <location>
        <begin position="312"/>
        <end position="337"/>
    </location>
</feature>
<evidence type="ECO:0000256" key="8">
    <source>
        <dbReference type="PIRNR" id="PIRNR002744"/>
    </source>
</evidence>
<feature type="transmembrane region" description="Helical" evidence="10">
    <location>
        <begin position="404"/>
        <end position="421"/>
    </location>
</feature>
<dbReference type="FunFam" id="1.10.4160.10:FF:000002">
    <property type="entry name" value="Purine-cytosine permease fcyB"/>
    <property type="match status" value="1"/>
</dbReference>
<feature type="transmembrane region" description="Helical" evidence="10">
    <location>
        <begin position="277"/>
        <end position="300"/>
    </location>
</feature>
<evidence type="ECO:0000313" key="11">
    <source>
        <dbReference type="EMBL" id="CZT21827.1"/>
    </source>
</evidence>
<dbReference type="AlphaFoldDB" id="A0A2D3VAL0"/>
<proteinExistence type="inferred from homology"/>
<evidence type="ECO:0000256" key="10">
    <source>
        <dbReference type="SAM" id="Phobius"/>
    </source>
</evidence>
<feature type="transmembrane region" description="Helical" evidence="10">
    <location>
        <begin position="476"/>
        <end position="496"/>
    </location>
</feature>
<feature type="compositionally biased region" description="Basic and acidic residues" evidence="9">
    <location>
        <begin position="21"/>
        <end position="30"/>
    </location>
</feature>
<name>A0A2D3VAL0_9PEZI</name>
<keyword evidence="5 10" id="KW-0812">Transmembrane</keyword>
<feature type="transmembrane region" description="Helical" evidence="10">
    <location>
        <begin position="433"/>
        <end position="455"/>
    </location>
</feature>
<accession>A0A2D3VAL0</accession>
<feature type="transmembrane region" description="Helical" evidence="10">
    <location>
        <begin position="364"/>
        <end position="383"/>
    </location>
</feature>
<dbReference type="PIRSF" id="PIRSF002744">
    <property type="entry name" value="Pur-cyt_permease"/>
    <property type="match status" value="1"/>
</dbReference>
<evidence type="ECO:0000256" key="3">
    <source>
        <dbReference type="ARBA" id="ARBA00022448"/>
    </source>
</evidence>
<dbReference type="STRING" id="112498.A0A2D3VAL0"/>
<dbReference type="OrthoDB" id="5428495at2759"/>
<evidence type="ECO:0000256" key="4">
    <source>
        <dbReference type="ARBA" id="ARBA00022553"/>
    </source>
</evidence>
<dbReference type="PANTHER" id="PTHR31806">
    <property type="entry name" value="PURINE-CYTOSINE PERMEASE FCY2-RELATED"/>
    <property type="match status" value="1"/>
</dbReference>
<dbReference type="RefSeq" id="XP_023628716.1">
    <property type="nucleotide sequence ID" value="XM_023772948.1"/>
</dbReference>
<gene>
    <name evidence="11" type="ORF">RCC_07694</name>
</gene>
<dbReference type="GO" id="GO:0015851">
    <property type="term" value="P:nucleobase transport"/>
    <property type="evidence" value="ECO:0007669"/>
    <property type="project" value="UniProtKB-ARBA"/>
</dbReference>
<sequence length="541" mass="59447">MAWDEERQLGEPEELITSIPERPRRPLTTDEKLASTTINVHSRGTSIEWNSTQHTSVREETGILAKLRHLEALLDRKLGVESEAIDRKLPGDRKHVPWHSQLNMALLWASGTMNVSCFATGFLGWAFGLSLKQSILVVIFGSLLGASLPGFCATLGPATGLRQISIGRYSMGWYPNKIIAALNTIQQIGWSAVGCITGGLALTAVSNGRVSIAVGIVVIAVCSLLISFLGLRAILIYEKYAWLVYFIIFLVIFGQTGQYADNTTESSLKGADLSGSVLSLLAIVYGSSASWATIASDYYVHYAVDVSRTKVFLMTTFGIALPTSIGMMAGCVVSSAFNNRVDWKDSYENQGLGYLIKDMLYPRGFAQLILVLLVLSGINMNILNTYSAALSCQQFSRPFSRVPRFIWTILCFGVIVAIALAGRNNLLAYLQNFLSLLGYWCTSYAVIVFTEHYLFRGGKFSNYDLEGWNDPRRLPVGIAGLTAFLLGVVVWIMGMVQTWYVGEIAKQIGTSGGDVSNQLCFAVTLVTYIPARYLELKYIGR</sequence>
<feature type="transmembrane region" description="Helical" evidence="10">
    <location>
        <begin position="105"/>
        <end position="128"/>
    </location>
</feature>
<feature type="region of interest" description="Disordered" evidence="9">
    <location>
        <begin position="1"/>
        <end position="30"/>
    </location>
</feature>
<feature type="transmembrane region" description="Helical" evidence="10">
    <location>
        <begin position="210"/>
        <end position="231"/>
    </location>
</feature>
<keyword evidence="6 10" id="KW-1133">Transmembrane helix</keyword>
<evidence type="ECO:0000256" key="1">
    <source>
        <dbReference type="ARBA" id="ARBA00004141"/>
    </source>
</evidence>
<reference evidence="11 12" key="1">
    <citation type="submission" date="2016-03" db="EMBL/GenBank/DDBJ databases">
        <authorList>
            <person name="Ploux O."/>
        </authorList>
    </citation>
    <scope>NUCLEOTIDE SEQUENCE [LARGE SCALE GENOMIC DNA]</scope>
    <source>
        <strain evidence="11 12">URUG2</strain>
    </source>
</reference>